<sequence length="162" mass="17851">MSYLDFAKDQVLGVVNRVIDMAPRRAKAQTVTIACPVERIERFWRDPDQLSVVLGDIADIDADGPDRYRWRVSAAPDVTWDSRLVEEPGGIRFVGNGNEIVVTYRPAPRELGTEVTLCVKAPAPALLSGGAAFKVLYRLRALMQTGEVPTIQSNPSARESAR</sequence>
<reference evidence="1 2" key="1">
    <citation type="journal article" date="2019" name="Emerg. Microbes Infect.">
        <title>Comprehensive subspecies identification of 175 nontuberculous mycobacteria species based on 7547 genomic profiles.</title>
        <authorList>
            <person name="Matsumoto Y."/>
            <person name="Kinjo T."/>
            <person name="Motooka D."/>
            <person name="Nabeya D."/>
            <person name="Jung N."/>
            <person name="Uechi K."/>
            <person name="Horii T."/>
            <person name="Iida T."/>
            <person name="Fujita J."/>
            <person name="Nakamura S."/>
        </authorList>
    </citation>
    <scope>NUCLEOTIDE SEQUENCE [LARGE SCALE GENOMIC DNA]</scope>
    <source>
        <strain evidence="1 2">JCM 30726</strain>
    </source>
</reference>
<organism evidence="1 2">
    <name type="scientific">Mycobacterium timonense</name>
    <dbReference type="NCBI Taxonomy" id="701043"/>
    <lineage>
        <taxon>Bacteria</taxon>
        <taxon>Bacillati</taxon>
        <taxon>Actinomycetota</taxon>
        <taxon>Actinomycetes</taxon>
        <taxon>Mycobacteriales</taxon>
        <taxon>Mycobacteriaceae</taxon>
        <taxon>Mycobacterium</taxon>
        <taxon>Mycobacterium avium complex (MAC)</taxon>
    </lineage>
</organism>
<comment type="caution">
    <text evidence="1">The sequence shown here is derived from an EMBL/GenBank/DDBJ whole genome shotgun (WGS) entry which is preliminary data.</text>
</comment>
<evidence type="ECO:0000313" key="1">
    <source>
        <dbReference type="EMBL" id="GFG95855.1"/>
    </source>
</evidence>
<dbReference type="RefSeq" id="WP_163708067.1">
    <property type="nucleotide sequence ID" value="NZ_BLLA01000001.1"/>
</dbReference>
<gene>
    <name evidence="1" type="ORF">MTIM_17340</name>
</gene>
<proteinExistence type="predicted"/>
<dbReference type="Proteomes" id="UP000465301">
    <property type="component" value="Unassembled WGS sequence"/>
</dbReference>
<protein>
    <recommendedName>
        <fullName evidence="3">Cyclase</fullName>
    </recommendedName>
</protein>
<dbReference type="SUPFAM" id="SSF55961">
    <property type="entry name" value="Bet v1-like"/>
    <property type="match status" value="1"/>
</dbReference>
<evidence type="ECO:0000313" key="2">
    <source>
        <dbReference type="Proteomes" id="UP000465301"/>
    </source>
</evidence>
<dbReference type="EMBL" id="BLLA01000001">
    <property type="protein sequence ID" value="GFG95855.1"/>
    <property type="molecule type" value="Genomic_DNA"/>
</dbReference>
<keyword evidence="2" id="KW-1185">Reference proteome</keyword>
<dbReference type="InterPro" id="IPR023393">
    <property type="entry name" value="START-like_dom_sf"/>
</dbReference>
<dbReference type="Gene3D" id="3.30.530.20">
    <property type="match status" value="1"/>
</dbReference>
<accession>A0A7I9Z4S0</accession>
<name>A0A7I9Z4S0_9MYCO</name>
<evidence type="ECO:0008006" key="3">
    <source>
        <dbReference type="Google" id="ProtNLM"/>
    </source>
</evidence>
<dbReference type="AlphaFoldDB" id="A0A7I9Z4S0"/>